<evidence type="ECO:0000256" key="1">
    <source>
        <dbReference type="ARBA" id="ARBA00004173"/>
    </source>
</evidence>
<keyword evidence="9" id="KW-1185">Reference proteome</keyword>
<evidence type="ECO:0000313" key="8">
    <source>
        <dbReference type="EMBL" id="KAL3384927.1"/>
    </source>
</evidence>
<dbReference type="GO" id="GO:0032259">
    <property type="term" value="P:methylation"/>
    <property type="evidence" value="ECO:0007669"/>
    <property type="project" value="UniProtKB-KW"/>
</dbReference>
<dbReference type="InterPro" id="IPR029063">
    <property type="entry name" value="SAM-dependent_MTases_sf"/>
</dbReference>
<dbReference type="InterPro" id="IPR003788">
    <property type="entry name" value="NDUFAF7"/>
</dbReference>
<dbReference type="EMBL" id="JBJJXI010000166">
    <property type="protein sequence ID" value="KAL3384927.1"/>
    <property type="molecule type" value="Genomic_DNA"/>
</dbReference>
<dbReference type="GO" id="GO:0035243">
    <property type="term" value="F:protein-arginine omega-N symmetric methyltransferase activity"/>
    <property type="evidence" value="ECO:0007669"/>
    <property type="project" value="UniProtKB-EC"/>
</dbReference>
<evidence type="ECO:0000313" key="9">
    <source>
        <dbReference type="Proteomes" id="UP001627154"/>
    </source>
</evidence>
<proteinExistence type="inferred from homology"/>
<evidence type="ECO:0000256" key="2">
    <source>
        <dbReference type="ARBA" id="ARBA00005891"/>
    </source>
</evidence>
<dbReference type="Proteomes" id="UP001627154">
    <property type="component" value="Unassembled WGS sequence"/>
</dbReference>
<keyword evidence="4 7" id="KW-0808">Transferase</keyword>
<dbReference type="GO" id="GO:0005739">
    <property type="term" value="C:mitochondrion"/>
    <property type="evidence" value="ECO:0007669"/>
    <property type="project" value="UniProtKB-SubCell"/>
</dbReference>
<comment type="catalytic activity">
    <reaction evidence="6 7">
        <text>L-arginyl-[protein] + 2 S-adenosyl-L-methionine = N(omega),N(omega)'-dimethyl-L-arginyl-[protein] + 2 S-adenosyl-L-homocysteine + 2 H(+)</text>
        <dbReference type="Rhea" id="RHEA:48108"/>
        <dbReference type="Rhea" id="RHEA-COMP:10532"/>
        <dbReference type="Rhea" id="RHEA-COMP:11992"/>
        <dbReference type="ChEBI" id="CHEBI:15378"/>
        <dbReference type="ChEBI" id="CHEBI:29965"/>
        <dbReference type="ChEBI" id="CHEBI:57856"/>
        <dbReference type="ChEBI" id="CHEBI:59789"/>
        <dbReference type="ChEBI" id="CHEBI:88221"/>
        <dbReference type="EC" id="2.1.1.320"/>
    </reaction>
</comment>
<organism evidence="8 9">
    <name type="scientific">Trichogramma kaykai</name>
    <dbReference type="NCBI Taxonomy" id="54128"/>
    <lineage>
        <taxon>Eukaryota</taxon>
        <taxon>Metazoa</taxon>
        <taxon>Ecdysozoa</taxon>
        <taxon>Arthropoda</taxon>
        <taxon>Hexapoda</taxon>
        <taxon>Insecta</taxon>
        <taxon>Pterygota</taxon>
        <taxon>Neoptera</taxon>
        <taxon>Endopterygota</taxon>
        <taxon>Hymenoptera</taxon>
        <taxon>Apocrita</taxon>
        <taxon>Proctotrupomorpha</taxon>
        <taxon>Chalcidoidea</taxon>
        <taxon>Trichogrammatidae</taxon>
        <taxon>Trichogramma</taxon>
    </lineage>
</organism>
<dbReference type="PANTHER" id="PTHR12049">
    <property type="entry name" value="PROTEIN ARGININE METHYLTRANSFERASE NDUFAF7, MITOCHONDRIAL"/>
    <property type="match status" value="1"/>
</dbReference>
<comment type="function">
    <text evidence="7">Arginine methyltransferase involved in the assembly or stability of mitochondrial NADH:ubiquinone oxidoreductase complex (complex I).</text>
</comment>
<evidence type="ECO:0000256" key="4">
    <source>
        <dbReference type="ARBA" id="ARBA00022679"/>
    </source>
</evidence>
<dbReference type="EC" id="2.1.1.320" evidence="7"/>
<dbReference type="PANTHER" id="PTHR12049:SF7">
    <property type="entry name" value="PROTEIN ARGININE METHYLTRANSFERASE NDUFAF7, MITOCHONDRIAL"/>
    <property type="match status" value="1"/>
</dbReference>
<evidence type="ECO:0000256" key="5">
    <source>
        <dbReference type="ARBA" id="ARBA00023128"/>
    </source>
</evidence>
<keyword evidence="5 7" id="KW-0496">Mitochondrion</keyword>
<accession>A0ABD2VWZ7</accession>
<dbReference type="InterPro" id="IPR038375">
    <property type="entry name" value="NDUFAF7_sf"/>
</dbReference>
<protein>
    <recommendedName>
        <fullName evidence="7">Protein arginine methyltransferase NDUFAF7</fullName>
        <ecNumber evidence="7">2.1.1.320</ecNumber>
    </recommendedName>
</protein>
<dbReference type="AlphaFoldDB" id="A0ABD2VWZ7"/>
<comment type="caution">
    <text evidence="8">The sequence shown here is derived from an EMBL/GenBank/DDBJ whole genome shotgun (WGS) entry which is preliminary data.</text>
</comment>
<comment type="subcellular location">
    <subcellularLocation>
        <location evidence="1 7">Mitochondrion</location>
    </subcellularLocation>
</comment>
<evidence type="ECO:0000256" key="7">
    <source>
        <dbReference type="RuleBase" id="RU364114"/>
    </source>
</evidence>
<dbReference type="Pfam" id="PF02636">
    <property type="entry name" value="Methyltransf_28"/>
    <property type="match status" value="1"/>
</dbReference>
<evidence type="ECO:0000256" key="3">
    <source>
        <dbReference type="ARBA" id="ARBA00022603"/>
    </source>
</evidence>
<gene>
    <name evidence="8" type="ORF">TKK_019332</name>
</gene>
<reference evidence="8 9" key="1">
    <citation type="journal article" date="2024" name="bioRxiv">
        <title>A reference genome for Trichogramma kaykai: A tiny desert-dwelling parasitoid wasp with competing sex-ratio distorters.</title>
        <authorList>
            <person name="Culotta J."/>
            <person name="Lindsey A.R."/>
        </authorList>
    </citation>
    <scope>NUCLEOTIDE SEQUENCE [LARGE SCALE GENOMIC DNA]</scope>
    <source>
        <strain evidence="8 9">KSX58</strain>
    </source>
</reference>
<name>A0ABD2VWZ7_9HYME</name>
<dbReference type="SUPFAM" id="SSF53335">
    <property type="entry name" value="S-adenosyl-L-methionine-dependent methyltransferases"/>
    <property type="match status" value="1"/>
</dbReference>
<comment type="similarity">
    <text evidence="2 7">Belongs to the NDUFAF7 family.</text>
</comment>
<dbReference type="Gene3D" id="3.40.50.12710">
    <property type="match status" value="1"/>
</dbReference>
<sequence length="444" mass="50341">MNNNNVKVLSQKLLSYSRLRWRVKNASSFTTTATDRSTVECQQQANNDNQKSDLCKDLQYKIKLSGPLSVAGYMKHVLTHPAKGYYINKDVLGPEGDFVTSPELSQLFGEMIAVWIISECKKIHNKKFQIVELGPGRGTLSRDILRVFDKLKMNEEVSLHLVEVSQALAKVQKDMLCGSDSSSEDSEESKGKHYMKGKTSNGIDVYWYKSVIDLPQGFSIFIAQEFFDALPIHKFQKTTDGWFEVMVDVDANNEQEDKFKFVLAKTEACDAILDKNDARDHVEISLEAMNVIRYTSTAIAQNGGFMLIIDYGHSGEKTDTFRAFRQHKQVDPLVEPGLSDLTADVDFALLKRIARYHNNTLCFGPVTQKDFLTELGINIRLANLCKNATPAQRKQLERGYNKIVGDDEMGTCFKVVAMFPNVLKDHFKKFPVYGFNTYNEDDKK</sequence>
<evidence type="ECO:0000256" key="6">
    <source>
        <dbReference type="ARBA" id="ARBA00048612"/>
    </source>
</evidence>
<keyword evidence="3 7" id="KW-0489">Methyltransferase</keyword>